<dbReference type="InterPro" id="IPR006073">
    <property type="entry name" value="GTP-bd"/>
</dbReference>
<protein>
    <recommendedName>
        <fullName evidence="1">G domain-containing protein</fullName>
    </recommendedName>
</protein>
<dbReference type="CDD" id="cd00882">
    <property type="entry name" value="Ras_like_GTPase"/>
    <property type="match status" value="1"/>
</dbReference>
<dbReference type="OrthoDB" id="59699at2759"/>
<evidence type="ECO:0000259" key="1">
    <source>
        <dbReference type="Pfam" id="PF01926"/>
    </source>
</evidence>
<organism evidence="2 3">
    <name type="scientific">Lentithecium fluviatile CBS 122367</name>
    <dbReference type="NCBI Taxonomy" id="1168545"/>
    <lineage>
        <taxon>Eukaryota</taxon>
        <taxon>Fungi</taxon>
        <taxon>Dikarya</taxon>
        <taxon>Ascomycota</taxon>
        <taxon>Pezizomycotina</taxon>
        <taxon>Dothideomycetes</taxon>
        <taxon>Pleosporomycetidae</taxon>
        <taxon>Pleosporales</taxon>
        <taxon>Massarineae</taxon>
        <taxon>Lentitheciaceae</taxon>
        <taxon>Lentithecium</taxon>
    </lineage>
</organism>
<evidence type="ECO:0000313" key="3">
    <source>
        <dbReference type="Proteomes" id="UP000799291"/>
    </source>
</evidence>
<evidence type="ECO:0000313" key="2">
    <source>
        <dbReference type="EMBL" id="KAF2676225.1"/>
    </source>
</evidence>
<reference evidence="2" key="1">
    <citation type="journal article" date="2020" name="Stud. Mycol.">
        <title>101 Dothideomycetes genomes: a test case for predicting lifestyles and emergence of pathogens.</title>
        <authorList>
            <person name="Haridas S."/>
            <person name="Albert R."/>
            <person name="Binder M."/>
            <person name="Bloem J."/>
            <person name="Labutti K."/>
            <person name="Salamov A."/>
            <person name="Andreopoulos B."/>
            <person name="Baker S."/>
            <person name="Barry K."/>
            <person name="Bills G."/>
            <person name="Bluhm B."/>
            <person name="Cannon C."/>
            <person name="Castanera R."/>
            <person name="Culley D."/>
            <person name="Daum C."/>
            <person name="Ezra D."/>
            <person name="Gonzalez J."/>
            <person name="Henrissat B."/>
            <person name="Kuo A."/>
            <person name="Liang C."/>
            <person name="Lipzen A."/>
            <person name="Lutzoni F."/>
            <person name="Magnuson J."/>
            <person name="Mondo S."/>
            <person name="Nolan M."/>
            <person name="Ohm R."/>
            <person name="Pangilinan J."/>
            <person name="Park H.-J."/>
            <person name="Ramirez L."/>
            <person name="Alfaro M."/>
            <person name="Sun H."/>
            <person name="Tritt A."/>
            <person name="Yoshinaga Y."/>
            <person name="Zwiers L.-H."/>
            <person name="Turgeon B."/>
            <person name="Goodwin S."/>
            <person name="Spatafora J."/>
            <person name="Crous P."/>
            <person name="Grigoriev I."/>
        </authorList>
    </citation>
    <scope>NUCLEOTIDE SEQUENCE</scope>
    <source>
        <strain evidence="2">CBS 122367</strain>
    </source>
</reference>
<dbReference type="Proteomes" id="UP000799291">
    <property type="component" value="Unassembled WGS sequence"/>
</dbReference>
<dbReference type="GO" id="GO:0005525">
    <property type="term" value="F:GTP binding"/>
    <property type="evidence" value="ECO:0007669"/>
    <property type="project" value="InterPro"/>
</dbReference>
<dbReference type="AlphaFoldDB" id="A0A6G1IDL8"/>
<dbReference type="SUPFAM" id="SSF52540">
    <property type="entry name" value="P-loop containing nucleoside triphosphate hydrolases"/>
    <property type="match status" value="1"/>
</dbReference>
<keyword evidence="3" id="KW-1185">Reference proteome</keyword>
<gene>
    <name evidence="2" type="ORF">K458DRAFT_351997</name>
</gene>
<dbReference type="Gene3D" id="3.40.50.300">
    <property type="entry name" value="P-loop containing nucleotide triphosphate hydrolases"/>
    <property type="match status" value="1"/>
</dbReference>
<proteinExistence type="predicted"/>
<feature type="domain" description="G" evidence="1">
    <location>
        <begin position="30"/>
        <end position="162"/>
    </location>
</feature>
<dbReference type="EMBL" id="MU005637">
    <property type="protein sequence ID" value="KAF2676225.1"/>
    <property type="molecule type" value="Genomic_DNA"/>
</dbReference>
<sequence>MASSHASAARRNRHEDHDREYYEHECRKFRICIIGKAGVGKTTLLSKVFGINEDEAGVVRREDAVRQGGGRHNIYDAIVDENRNSALVIHDSCGFETGEGNNLSLVKSFIEYRSEKPTLQEQLHCIWYCISLVDPRQLHEAERQLFSFLREKDIPLVFVLTKYDAFVGEKVREAVEDMELATPDDWRNARSAAQENIADLRGYLESTMGYGVKVQEVSKTARDERLVQKLVVETTAIVKPNLRIVWFRAQGVLAQQKRVACVEYFPRKVLHSLIVSSALPLNPFRGAKLSDFFESTFHHCLTVWNLPGQTVLFTQDYVQNMFHEASQSYITFTTAVAAITPFGFLDAPRFIKLGIQIACDLIMMFQQLFWATPRRQKLSFGDLRRELDLYKDSGIRESIHRMVEGAVNYGNSFSVKKCVGVIRVVVNDGCKILHSEAVKSHKRGVVAAYEEPPFAELPAQET</sequence>
<name>A0A6G1IDL8_9PLEO</name>
<accession>A0A6G1IDL8</accession>
<dbReference type="Pfam" id="PF01926">
    <property type="entry name" value="MMR_HSR1"/>
    <property type="match status" value="1"/>
</dbReference>
<dbReference type="InterPro" id="IPR027417">
    <property type="entry name" value="P-loop_NTPase"/>
</dbReference>